<evidence type="ECO:0000313" key="5">
    <source>
        <dbReference type="WBParaSite" id="Pan_g10899.t1"/>
    </source>
</evidence>
<reference evidence="5" key="2">
    <citation type="submission" date="2020-10" db="UniProtKB">
        <authorList>
            <consortium name="WormBaseParasite"/>
        </authorList>
    </citation>
    <scope>IDENTIFICATION</scope>
</reference>
<dbReference type="Pfam" id="PF22675">
    <property type="entry name" value="KH-I_KHDC4-BBP"/>
    <property type="match status" value="1"/>
</dbReference>
<organism evidence="4 5">
    <name type="scientific">Panagrellus redivivus</name>
    <name type="common">Microworm</name>
    <dbReference type="NCBI Taxonomy" id="6233"/>
    <lineage>
        <taxon>Eukaryota</taxon>
        <taxon>Metazoa</taxon>
        <taxon>Ecdysozoa</taxon>
        <taxon>Nematoda</taxon>
        <taxon>Chromadorea</taxon>
        <taxon>Rhabditida</taxon>
        <taxon>Tylenchina</taxon>
        <taxon>Panagrolaimomorpha</taxon>
        <taxon>Panagrolaimoidea</taxon>
        <taxon>Panagrolaimidae</taxon>
        <taxon>Panagrellus</taxon>
    </lineage>
</organism>
<feature type="compositionally biased region" description="Low complexity" evidence="2">
    <location>
        <begin position="87"/>
        <end position="104"/>
    </location>
</feature>
<dbReference type="SMART" id="SM00322">
    <property type="entry name" value="KH"/>
    <property type="match status" value="1"/>
</dbReference>
<feature type="compositionally biased region" description="Polar residues" evidence="2">
    <location>
        <begin position="1"/>
        <end position="27"/>
    </location>
</feature>
<dbReference type="Gene3D" id="3.30.1370.10">
    <property type="entry name" value="K Homology domain, type 1"/>
    <property type="match status" value="1"/>
</dbReference>
<keyword evidence="4" id="KW-1185">Reference proteome</keyword>
<evidence type="ECO:0000259" key="3">
    <source>
        <dbReference type="SMART" id="SM00322"/>
    </source>
</evidence>
<dbReference type="PANTHER" id="PTHR11208">
    <property type="entry name" value="RNA-BINDING PROTEIN RELATED"/>
    <property type="match status" value="1"/>
</dbReference>
<dbReference type="SUPFAM" id="SSF54791">
    <property type="entry name" value="Eukaryotic type KH-domain (KH-domain type I)"/>
    <property type="match status" value="1"/>
</dbReference>
<proteinExistence type="predicted"/>
<protein>
    <submittedName>
        <fullName evidence="5">KH domain-containing protein</fullName>
    </submittedName>
</protein>
<feature type="region of interest" description="Disordered" evidence="2">
    <location>
        <begin position="51"/>
        <end position="104"/>
    </location>
</feature>
<evidence type="ECO:0000313" key="4">
    <source>
        <dbReference type="Proteomes" id="UP000492821"/>
    </source>
</evidence>
<dbReference type="InterPro" id="IPR045071">
    <property type="entry name" value="BBP-like"/>
</dbReference>
<reference evidence="4" key="1">
    <citation type="journal article" date="2013" name="Genetics">
        <title>The draft genome and transcriptome of Panagrellus redivivus are shaped by the harsh demands of a free-living lifestyle.</title>
        <authorList>
            <person name="Srinivasan J."/>
            <person name="Dillman A.R."/>
            <person name="Macchietto M.G."/>
            <person name="Heikkinen L."/>
            <person name="Lakso M."/>
            <person name="Fracchia K.M."/>
            <person name="Antoshechkin I."/>
            <person name="Mortazavi A."/>
            <person name="Wong G."/>
            <person name="Sternberg P.W."/>
        </authorList>
    </citation>
    <scope>NUCLEOTIDE SEQUENCE [LARGE SCALE GENOMIC DNA]</scope>
    <source>
        <strain evidence="4">MT8872</strain>
    </source>
</reference>
<feature type="domain" description="K Homology" evidence="3">
    <location>
        <begin position="252"/>
        <end position="353"/>
    </location>
</feature>
<dbReference type="AlphaFoldDB" id="A0A7E4UPH0"/>
<dbReference type="GO" id="GO:0005634">
    <property type="term" value="C:nucleus"/>
    <property type="evidence" value="ECO:0007669"/>
    <property type="project" value="TreeGrafter"/>
</dbReference>
<dbReference type="PANTHER" id="PTHR11208:SF42">
    <property type="entry name" value="QUAKING RELATED 54B, ISOFORM E"/>
    <property type="match status" value="1"/>
</dbReference>
<evidence type="ECO:0000256" key="1">
    <source>
        <dbReference type="ARBA" id="ARBA00022884"/>
    </source>
</evidence>
<dbReference type="Proteomes" id="UP000492821">
    <property type="component" value="Unassembled WGS sequence"/>
</dbReference>
<dbReference type="GO" id="GO:0048024">
    <property type="term" value="P:regulation of mRNA splicing, via spliceosome"/>
    <property type="evidence" value="ECO:0007669"/>
    <property type="project" value="TreeGrafter"/>
</dbReference>
<feature type="region of interest" description="Disordered" evidence="2">
    <location>
        <begin position="1"/>
        <end position="34"/>
    </location>
</feature>
<accession>A0A7E4UPH0</accession>
<keyword evidence="1" id="KW-0694">RNA-binding</keyword>
<sequence length="377" mass="40717">MLCSDTPSSDVITARSPTITTGSSSYEDLSMPTTPTASVSAAVAAVNHQQTRNPAAGDDTTATGSPKQHTAPRVVLRRRRGGANVGTRPTTPAAPMTTTTTTVSAAQIPRAGTTTPRGASTRRIGGQTGFPHSLMMTQHLLPKPPRIDFPAEDVDLLMYSAKEVCALIESERYECSAPFLAQLHALSHRMALLANNIAQATRTSGGRAGIAYSPPKLMTPSVYESFFAERQAGSSTLPESGTPVTASPSQKTIKRLKIEVPEHPNYNFIGRILGPRGISVRQLEAATGCGVLIRGKGSVKNAEREERLRSRNTPGFEHLKEPLHVLLTAEGNDEADCERKLEVCKRRIDKLLKPEYDEFKRHQLAQLAMINGTYTPP</sequence>
<dbReference type="GO" id="GO:0003729">
    <property type="term" value="F:mRNA binding"/>
    <property type="evidence" value="ECO:0007669"/>
    <property type="project" value="TreeGrafter"/>
</dbReference>
<name>A0A7E4UPH0_PANRE</name>
<dbReference type="InterPro" id="IPR004087">
    <property type="entry name" value="KH_dom"/>
</dbReference>
<dbReference type="InterPro" id="IPR036612">
    <property type="entry name" value="KH_dom_type_1_sf"/>
</dbReference>
<dbReference type="WBParaSite" id="Pan_g10899.t1">
    <property type="protein sequence ID" value="Pan_g10899.t1"/>
    <property type="gene ID" value="Pan_g10899"/>
</dbReference>
<dbReference type="InterPro" id="IPR055256">
    <property type="entry name" value="KH_1_KHDC4/BBP-like"/>
</dbReference>
<evidence type="ECO:0000256" key="2">
    <source>
        <dbReference type="SAM" id="MobiDB-lite"/>
    </source>
</evidence>